<dbReference type="RefSeq" id="WP_235024217.1">
    <property type="nucleotide sequence ID" value="NZ_FCNY02000005.1"/>
</dbReference>
<feature type="region of interest" description="Disordered" evidence="1">
    <location>
        <begin position="54"/>
        <end position="75"/>
    </location>
</feature>
<dbReference type="EMBL" id="FCNY02000005">
    <property type="protein sequence ID" value="SAL34542.1"/>
    <property type="molecule type" value="Genomic_DNA"/>
</dbReference>
<reference evidence="4" key="1">
    <citation type="submission" date="2016-01" db="EMBL/GenBank/DDBJ databases">
        <authorList>
            <person name="Peeters C."/>
        </authorList>
    </citation>
    <scope>NUCLEOTIDE SEQUENCE [LARGE SCALE GENOMIC DNA]</scope>
</reference>
<evidence type="ECO:0000256" key="1">
    <source>
        <dbReference type="SAM" id="MobiDB-lite"/>
    </source>
</evidence>
<organism evidence="3 4">
    <name type="scientific">Caballeronia cordobensis</name>
    <name type="common">Burkholderia cordobensis</name>
    <dbReference type="NCBI Taxonomy" id="1353886"/>
    <lineage>
        <taxon>Bacteria</taxon>
        <taxon>Pseudomonadati</taxon>
        <taxon>Pseudomonadota</taxon>
        <taxon>Betaproteobacteria</taxon>
        <taxon>Burkholderiales</taxon>
        <taxon>Burkholderiaceae</taxon>
        <taxon>Caballeronia</taxon>
    </lineage>
</organism>
<evidence type="ECO:0000313" key="4">
    <source>
        <dbReference type="Proteomes" id="UP000054740"/>
    </source>
</evidence>
<dbReference type="AlphaFoldDB" id="A0A158GR74"/>
<keyword evidence="2" id="KW-0732">Signal</keyword>
<feature type="signal peptide" evidence="2">
    <location>
        <begin position="1"/>
        <end position="22"/>
    </location>
</feature>
<keyword evidence="4" id="KW-1185">Reference proteome</keyword>
<dbReference type="InterPro" id="IPR045398">
    <property type="entry name" value="DUF6515"/>
</dbReference>
<dbReference type="Proteomes" id="UP000054740">
    <property type="component" value="Unassembled WGS sequence"/>
</dbReference>
<dbReference type="Pfam" id="PF20125">
    <property type="entry name" value="DUF6515"/>
    <property type="match status" value="1"/>
</dbReference>
<gene>
    <name evidence="3" type="ORF">AWB70_02367</name>
</gene>
<evidence type="ECO:0000313" key="3">
    <source>
        <dbReference type="EMBL" id="SAL34542.1"/>
    </source>
</evidence>
<accession>A0A158GR74</accession>
<evidence type="ECO:0000256" key="2">
    <source>
        <dbReference type="SAM" id="SignalP"/>
    </source>
</evidence>
<name>A0A158GR74_CABCO</name>
<protein>
    <recommendedName>
        <fullName evidence="5">Lipoprotein</fullName>
    </recommendedName>
</protein>
<feature type="chain" id="PRO_5011120339" description="Lipoprotein" evidence="2">
    <location>
        <begin position="23"/>
        <end position="169"/>
    </location>
</feature>
<sequence length="169" mass="17608">MHSKKFLMTASAALIAAGVATAAGAFQVRGGAQTSMNAANFQAAHETNVATRQANRTARASDRQNTIQQVSSNRTTAATNISNNRTNAVNNYNDNHGSWYNDHPVATAAAVTTAVVGTAAVVGSIVRSLPPSCSAMNVNGVTYQQCGSTWYQPQYAGTTVQYVVVNAPG</sequence>
<proteinExistence type="predicted"/>
<evidence type="ECO:0008006" key="5">
    <source>
        <dbReference type="Google" id="ProtNLM"/>
    </source>
</evidence>